<accession>A0A5N5W883</accession>
<dbReference type="Proteomes" id="UP000327000">
    <property type="component" value="Unassembled WGS sequence"/>
</dbReference>
<dbReference type="AlphaFoldDB" id="A0A5N5W883"/>
<evidence type="ECO:0000313" key="3">
    <source>
        <dbReference type="Proteomes" id="UP000327000"/>
    </source>
</evidence>
<proteinExistence type="predicted"/>
<reference evidence="2 3" key="1">
    <citation type="journal article" date="2019" name="Microb. Cell Fact.">
        <title>Exploring novel herbicidin analogues by transcriptional regulator overexpression and MS/MS molecular networking.</title>
        <authorList>
            <person name="Shi Y."/>
            <person name="Gu R."/>
            <person name="Li Y."/>
            <person name="Wang X."/>
            <person name="Ren W."/>
            <person name="Li X."/>
            <person name="Wang L."/>
            <person name="Xie Y."/>
            <person name="Hong B."/>
        </authorList>
    </citation>
    <scope>NUCLEOTIDE SEQUENCE [LARGE SCALE GENOMIC DNA]</scope>
    <source>
        <strain evidence="2 3">US-43</strain>
    </source>
</reference>
<sequence length="86" mass="9481">MLNSIRRGLRRLREAILLDLQPLNTPSQRTPTPPPPTAQTPPVRAPELRCGCGRLVPTPTRDGYVLVPSVHGINIVRQPQAGETDR</sequence>
<evidence type="ECO:0000313" key="2">
    <source>
        <dbReference type="EMBL" id="KAB7845526.1"/>
    </source>
</evidence>
<name>A0A5N5W883_STRMB</name>
<dbReference type="RefSeq" id="WP_152263653.1">
    <property type="nucleotide sequence ID" value="NZ_VOKX01000026.1"/>
</dbReference>
<organism evidence="2 3">
    <name type="scientific">Streptomyces mobaraensis</name>
    <name type="common">Streptoverticillium mobaraense</name>
    <dbReference type="NCBI Taxonomy" id="35621"/>
    <lineage>
        <taxon>Bacteria</taxon>
        <taxon>Bacillati</taxon>
        <taxon>Actinomycetota</taxon>
        <taxon>Actinomycetes</taxon>
        <taxon>Kitasatosporales</taxon>
        <taxon>Streptomycetaceae</taxon>
        <taxon>Streptomyces</taxon>
    </lineage>
</organism>
<comment type="caution">
    <text evidence="2">The sequence shown here is derived from an EMBL/GenBank/DDBJ whole genome shotgun (WGS) entry which is preliminary data.</text>
</comment>
<evidence type="ECO:0000256" key="1">
    <source>
        <dbReference type="SAM" id="MobiDB-lite"/>
    </source>
</evidence>
<dbReference type="EMBL" id="VOKX01000026">
    <property type="protein sequence ID" value="KAB7845526.1"/>
    <property type="molecule type" value="Genomic_DNA"/>
</dbReference>
<feature type="region of interest" description="Disordered" evidence="1">
    <location>
        <begin position="20"/>
        <end position="46"/>
    </location>
</feature>
<keyword evidence="3" id="KW-1185">Reference proteome</keyword>
<gene>
    <name evidence="2" type="ORF">FRZ00_13635</name>
</gene>
<protein>
    <submittedName>
        <fullName evidence="2">Uncharacterized protein</fullName>
    </submittedName>
</protein>